<dbReference type="PANTHER" id="PTHR11207">
    <property type="entry name" value="RIBONUCLEASE III"/>
    <property type="match status" value="1"/>
</dbReference>
<dbReference type="GO" id="GO:0034475">
    <property type="term" value="P:U4 snRNA 3'-end processing"/>
    <property type="evidence" value="ECO:0007669"/>
    <property type="project" value="UniProtKB-ARBA"/>
</dbReference>
<evidence type="ECO:0000256" key="6">
    <source>
        <dbReference type="ARBA" id="ARBA00022801"/>
    </source>
</evidence>
<dbReference type="PROSITE" id="PS50137">
    <property type="entry name" value="DS_RBD"/>
    <property type="match status" value="1"/>
</dbReference>
<dbReference type="Pfam" id="PF00035">
    <property type="entry name" value="dsrm"/>
    <property type="match status" value="1"/>
</dbReference>
<dbReference type="SUPFAM" id="SSF69065">
    <property type="entry name" value="RNase III domain-like"/>
    <property type="match status" value="1"/>
</dbReference>
<keyword evidence="13" id="KW-1185">Reference proteome</keyword>
<dbReference type="PANTHER" id="PTHR11207:SF0">
    <property type="entry name" value="RIBONUCLEASE 3"/>
    <property type="match status" value="1"/>
</dbReference>
<dbReference type="InterPro" id="IPR011907">
    <property type="entry name" value="RNase_III"/>
</dbReference>
<protein>
    <recommendedName>
        <fullName evidence="3">ribonuclease III</fullName>
        <ecNumber evidence="3">3.1.26.3</ecNumber>
    </recommendedName>
</protein>
<evidence type="ECO:0000256" key="7">
    <source>
        <dbReference type="ARBA" id="ARBA00022884"/>
    </source>
</evidence>
<dbReference type="GO" id="GO:0006364">
    <property type="term" value="P:rRNA processing"/>
    <property type="evidence" value="ECO:0007669"/>
    <property type="project" value="InterPro"/>
</dbReference>
<sequence length="614" mass="68712">MSISEFNSFIRDVEGSSGENSKNTENVKNISNVESVTDISNVPVPSGVCDFYIPTKDDTTLCQKRQSQIMDEDDRGGCKKKFRVNDSRSSSAVSESIFDRPPPRSIGFLDLQRLEHATKSMQKSVALILNQAPSINELTYMINSPDIDSGTKSELQQSNLISLASKLKSKYMVGDAPILDSIFSGELVLSRENLEALTKVEGELDSKKVEVIFPRNTVDDVPPTGIKDNLPPLPIINDATLYEKVFVHKSTVNNKTYLGSENLIHCHNERLEFLGDSILNNLVTLIIFKRFPNNTEGDLSKIRAAMINNRVLKDLAVSYGFDRKLRTRIPEGSLTLGDQKIYADVFEAYIGALGLERGFDLDEIKSWLESLYDNLIIELQSEFIKDPLDRDAKTELYSKVGTADLHPDYKVVTVGDGSNVEYVVECSINGEFLGSGSAPSAKEASLRAAMNALKNTPVVEKYFLERKKTTKPIQLQRKERNEQKKLEKLKKLEEAAANLANEPSTPFTPPSPIHTEMFPVEVDYECKLDCDAKNKLYAKIGKETGTQPEYIIAATENNQHTAQLRIRNLNVAVATDTSRKKAMSRVANAIWNNKEALRELCKRFDPPKISRIEE</sequence>
<dbReference type="AlphaFoldDB" id="A0AAI9T1E8"/>
<reference evidence="12" key="1">
    <citation type="journal article" date="2022" name="DNA Res.">
        <title>Genome analysis of five recently described species of the CUG-Ser clade uncovers Candida theae as a new hybrid lineage with pathogenic potential in the Candida parapsilosis species complex.</title>
        <authorList>
            <person name="Mixao V."/>
            <person name="Del Olmo V."/>
            <person name="Hegedusova E."/>
            <person name="Saus E."/>
            <person name="Pryszcz L."/>
            <person name="Cillingova A."/>
            <person name="Nosek J."/>
            <person name="Gabaldon T."/>
        </authorList>
    </citation>
    <scope>NUCLEOTIDE SEQUENCE</scope>
    <source>
        <strain evidence="12">CBS 10844</strain>
    </source>
</reference>
<dbReference type="FunFam" id="1.10.1520.10:FF:000001">
    <property type="entry name" value="Ribonuclease 3"/>
    <property type="match status" value="1"/>
</dbReference>
<dbReference type="InterPro" id="IPR014720">
    <property type="entry name" value="dsRBD_dom"/>
</dbReference>
<dbReference type="Proteomes" id="UP001202479">
    <property type="component" value="Unassembled WGS sequence"/>
</dbReference>
<evidence type="ECO:0000313" key="12">
    <source>
        <dbReference type="EMBL" id="KAI3406647.2"/>
    </source>
</evidence>
<evidence type="ECO:0000256" key="4">
    <source>
        <dbReference type="ARBA" id="ARBA00022722"/>
    </source>
</evidence>
<dbReference type="Pfam" id="PF18497">
    <property type="entry name" value="RNase_3_N"/>
    <property type="match status" value="1"/>
</dbReference>
<dbReference type="GO" id="GO:0004525">
    <property type="term" value="F:ribonuclease III activity"/>
    <property type="evidence" value="ECO:0007669"/>
    <property type="project" value="UniProtKB-EC"/>
</dbReference>
<dbReference type="GO" id="GO:0005654">
    <property type="term" value="C:nucleoplasm"/>
    <property type="evidence" value="ECO:0007669"/>
    <property type="project" value="TreeGrafter"/>
</dbReference>
<dbReference type="GO" id="GO:0030847">
    <property type="term" value="P:termination of RNA polymerase II transcription, exosome-dependent"/>
    <property type="evidence" value="ECO:0007669"/>
    <property type="project" value="UniProtKB-ARBA"/>
</dbReference>
<dbReference type="InterPro" id="IPR044449">
    <property type="entry name" value="Rnt1/Pac1_DSRM_fungi"/>
</dbReference>
<evidence type="ECO:0000259" key="11">
    <source>
        <dbReference type="PROSITE" id="PS50142"/>
    </source>
</evidence>
<gene>
    <name evidence="12" type="ORF">KGF56_000493</name>
</gene>
<proteinExistence type="inferred from homology"/>
<accession>A0AAI9T1E8</accession>
<comment type="caution">
    <text evidence="12">The sequence shown here is derived from an EMBL/GenBank/DDBJ whole genome shotgun (WGS) entry which is preliminary data.</text>
</comment>
<dbReference type="EMBL" id="JAHUZD010000022">
    <property type="protein sequence ID" value="KAI3406647.2"/>
    <property type="molecule type" value="Genomic_DNA"/>
</dbReference>
<keyword evidence="9" id="KW-0175">Coiled coil</keyword>
<name>A0AAI9T1E8_9ASCO</name>
<keyword evidence="6" id="KW-0378">Hydrolase</keyword>
<dbReference type="SUPFAM" id="SSF54768">
    <property type="entry name" value="dsRNA-binding domain-like"/>
    <property type="match status" value="2"/>
</dbReference>
<evidence type="ECO:0000256" key="9">
    <source>
        <dbReference type="SAM" id="Coils"/>
    </source>
</evidence>
<dbReference type="GO" id="GO:0034963">
    <property type="term" value="P:box C/D sno(s)RNA processing"/>
    <property type="evidence" value="ECO:0007669"/>
    <property type="project" value="UniProtKB-ARBA"/>
</dbReference>
<dbReference type="Pfam" id="PF00636">
    <property type="entry name" value="Ribonuclease_3"/>
    <property type="match status" value="1"/>
</dbReference>
<dbReference type="SMART" id="SM00358">
    <property type="entry name" value="DSRM"/>
    <property type="match status" value="1"/>
</dbReference>
<dbReference type="Gene3D" id="3.30.160.20">
    <property type="match status" value="2"/>
</dbReference>
<evidence type="ECO:0000259" key="10">
    <source>
        <dbReference type="PROSITE" id="PS50137"/>
    </source>
</evidence>
<feature type="domain" description="RNase III" evidence="11">
    <location>
        <begin position="236"/>
        <end position="358"/>
    </location>
</feature>
<dbReference type="PROSITE" id="PS00517">
    <property type="entry name" value="RNASE_3_1"/>
    <property type="match status" value="1"/>
</dbReference>
<evidence type="ECO:0000256" key="1">
    <source>
        <dbReference type="ARBA" id="ARBA00000109"/>
    </source>
</evidence>
<dbReference type="EC" id="3.1.26.3" evidence="3"/>
<dbReference type="Gene3D" id="1.10.1520.10">
    <property type="entry name" value="Ribonuclease III domain"/>
    <property type="match status" value="1"/>
</dbReference>
<dbReference type="InterPro" id="IPR000999">
    <property type="entry name" value="RNase_III_dom"/>
</dbReference>
<evidence type="ECO:0000256" key="2">
    <source>
        <dbReference type="ARBA" id="ARBA00010183"/>
    </source>
</evidence>
<keyword evidence="4" id="KW-0540">Nuclease</keyword>
<evidence type="ECO:0000256" key="3">
    <source>
        <dbReference type="ARBA" id="ARBA00012177"/>
    </source>
</evidence>
<evidence type="ECO:0000313" key="13">
    <source>
        <dbReference type="Proteomes" id="UP001202479"/>
    </source>
</evidence>
<dbReference type="InterPro" id="IPR036389">
    <property type="entry name" value="RNase_III_sf"/>
</dbReference>
<dbReference type="PROSITE" id="PS50142">
    <property type="entry name" value="RNASE_3_2"/>
    <property type="match status" value="1"/>
</dbReference>
<keyword evidence="7 8" id="KW-0694">RNA-binding</keyword>
<dbReference type="CDD" id="cd00593">
    <property type="entry name" value="RIBOc"/>
    <property type="match status" value="1"/>
</dbReference>
<dbReference type="InterPro" id="IPR040540">
    <property type="entry name" value="RNase_3_N"/>
</dbReference>
<feature type="coiled-coil region" evidence="9">
    <location>
        <begin position="475"/>
        <end position="502"/>
    </location>
</feature>
<comment type="similarity">
    <text evidence="2">Belongs to the ribonuclease III family.</text>
</comment>
<dbReference type="HAMAP" id="MF_00104">
    <property type="entry name" value="RNase_III"/>
    <property type="match status" value="1"/>
</dbReference>
<dbReference type="CDD" id="cd19876">
    <property type="entry name" value="DSRM_RNT1p-like"/>
    <property type="match status" value="1"/>
</dbReference>
<keyword evidence="5" id="KW-0255">Endonuclease</keyword>
<evidence type="ECO:0000256" key="5">
    <source>
        <dbReference type="ARBA" id="ARBA00022759"/>
    </source>
</evidence>
<dbReference type="SMART" id="SM00535">
    <property type="entry name" value="RIBOc"/>
    <property type="match status" value="1"/>
</dbReference>
<organism evidence="12 13">
    <name type="scientific">Candida oxycetoniae</name>
    <dbReference type="NCBI Taxonomy" id="497107"/>
    <lineage>
        <taxon>Eukaryota</taxon>
        <taxon>Fungi</taxon>
        <taxon>Dikarya</taxon>
        <taxon>Ascomycota</taxon>
        <taxon>Saccharomycotina</taxon>
        <taxon>Pichiomycetes</taxon>
        <taxon>Debaryomycetaceae</taxon>
        <taxon>Candida/Lodderomyces clade</taxon>
        <taxon>Candida</taxon>
    </lineage>
</organism>
<comment type="catalytic activity">
    <reaction evidence="1">
        <text>Endonucleolytic cleavage to 5'-phosphomonoester.</text>
        <dbReference type="EC" id="3.1.26.3"/>
    </reaction>
</comment>
<dbReference type="RefSeq" id="XP_049182392.1">
    <property type="nucleotide sequence ID" value="XM_049326401.1"/>
</dbReference>
<dbReference type="GO" id="GO:0003725">
    <property type="term" value="F:double-stranded RNA binding"/>
    <property type="evidence" value="ECO:0007669"/>
    <property type="project" value="InterPro"/>
</dbReference>
<dbReference type="GeneID" id="73378110"/>
<feature type="domain" description="DRBM" evidence="10">
    <location>
        <begin position="391"/>
        <end position="458"/>
    </location>
</feature>
<evidence type="ECO:0000256" key="8">
    <source>
        <dbReference type="PROSITE-ProRule" id="PRU00266"/>
    </source>
</evidence>